<gene>
    <name evidence="2" type="ORF">T4C_3444</name>
</gene>
<proteinExistence type="predicted"/>
<protein>
    <submittedName>
        <fullName evidence="2">Uncharacterized protein</fullName>
    </submittedName>
</protein>
<evidence type="ECO:0000313" key="3">
    <source>
        <dbReference type="Proteomes" id="UP000054826"/>
    </source>
</evidence>
<dbReference type="EMBL" id="JYDV01002722">
    <property type="protein sequence ID" value="KRY97345.1"/>
    <property type="molecule type" value="Genomic_DNA"/>
</dbReference>
<name>A0A0V1GGF1_TRIPS</name>
<evidence type="ECO:0000313" key="2">
    <source>
        <dbReference type="EMBL" id="KRY97345.1"/>
    </source>
</evidence>
<organism evidence="2 3">
    <name type="scientific">Trichinella pseudospiralis</name>
    <name type="common">Parasitic roundworm</name>
    <dbReference type="NCBI Taxonomy" id="6337"/>
    <lineage>
        <taxon>Eukaryota</taxon>
        <taxon>Metazoa</taxon>
        <taxon>Ecdysozoa</taxon>
        <taxon>Nematoda</taxon>
        <taxon>Enoplea</taxon>
        <taxon>Dorylaimia</taxon>
        <taxon>Trichinellida</taxon>
        <taxon>Trichinellidae</taxon>
        <taxon>Trichinella</taxon>
    </lineage>
</organism>
<feature type="transmembrane region" description="Helical" evidence="1">
    <location>
        <begin position="20"/>
        <end position="38"/>
    </location>
</feature>
<keyword evidence="1" id="KW-0812">Transmembrane</keyword>
<sequence length="42" mass="4990">MDLITVYWMNTQKDQSTHTLVFLLLKLHVVCEFYLGYLEILG</sequence>
<accession>A0A0V1GGF1</accession>
<keyword evidence="1" id="KW-0472">Membrane</keyword>
<dbReference type="AlphaFoldDB" id="A0A0V1GGF1"/>
<reference evidence="2 3" key="1">
    <citation type="submission" date="2015-01" db="EMBL/GenBank/DDBJ databases">
        <title>Evolution of Trichinella species and genotypes.</title>
        <authorList>
            <person name="Korhonen P.K."/>
            <person name="Edoardo P."/>
            <person name="Giuseppe L.R."/>
            <person name="Gasser R.B."/>
        </authorList>
    </citation>
    <scope>NUCLEOTIDE SEQUENCE [LARGE SCALE GENOMIC DNA]</scope>
    <source>
        <strain evidence="2">ISS176</strain>
    </source>
</reference>
<keyword evidence="1" id="KW-1133">Transmembrane helix</keyword>
<comment type="caution">
    <text evidence="2">The sequence shown here is derived from an EMBL/GenBank/DDBJ whole genome shotgun (WGS) entry which is preliminary data.</text>
</comment>
<evidence type="ECO:0000256" key="1">
    <source>
        <dbReference type="SAM" id="Phobius"/>
    </source>
</evidence>
<dbReference type="Proteomes" id="UP000054826">
    <property type="component" value="Unassembled WGS sequence"/>
</dbReference>